<evidence type="ECO:0000313" key="15">
    <source>
        <dbReference type="Proteomes" id="UP000001062"/>
    </source>
</evidence>
<evidence type="ECO:0000256" key="9">
    <source>
        <dbReference type="ARBA" id="ARBA00040743"/>
    </source>
</evidence>
<dbReference type="AlphaFoldDB" id="F2JWP1"/>
<evidence type="ECO:0000259" key="13">
    <source>
        <dbReference type="PROSITE" id="PS50198"/>
    </source>
</evidence>
<reference evidence="14 15" key="1">
    <citation type="journal article" date="2012" name="Stand. Genomic Sci.">
        <title>Complete genome sequence of the melanogenic marine bacterium Marinomonas mediterranea type strain (MMB-1(T)).</title>
        <authorList>
            <person name="Lucas-Elio P."/>
            <person name="Goodwin L."/>
            <person name="Woyke T."/>
            <person name="Pitluck S."/>
            <person name="Nolan M."/>
            <person name="Kyrpides N.C."/>
            <person name="Detter J.C."/>
            <person name="Copeland A."/>
            <person name="Teshima H."/>
            <person name="Bruce D."/>
            <person name="Detter C."/>
            <person name="Tapia R."/>
            <person name="Han S."/>
            <person name="Land M.L."/>
            <person name="Ivanova N."/>
            <person name="Mikhailova N."/>
            <person name="Johnston A.W."/>
            <person name="Sanchez-Amat A."/>
        </authorList>
    </citation>
    <scope>NUCLEOTIDE SEQUENCE [LARGE SCALE GENOMIC DNA]</scope>
    <source>
        <strain evidence="15">ATCC 700492 / JCM 21426 / NBRC 103028 / MMB-1</strain>
    </source>
</reference>
<dbReference type="PROSITE" id="PS01096">
    <property type="entry name" value="PPIC_PPIASE_1"/>
    <property type="match status" value="1"/>
</dbReference>
<keyword evidence="5 12" id="KW-1133">Transmembrane helix</keyword>
<dbReference type="Pfam" id="PF13616">
    <property type="entry name" value="Rotamase_3"/>
    <property type="match status" value="1"/>
</dbReference>
<dbReference type="GO" id="GO:0005886">
    <property type="term" value="C:plasma membrane"/>
    <property type="evidence" value="ECO:0007669"/>
    <property type="project" value="UniProtKB-SubCell"/>
</dbReference>
<proteinExistence type="inferred from homology"/>
<dbReference type="EMBL" id="CP002583">
    <property type="protein sequence ID" value="ADZ91805.1"/>
    <property type="molecule type" value="Genomic_DNA"/>
</dbReference>
<dbReference type="KEGG" id="mme:Marme_2573"/>
<evidence type="ECO:0000256" key="4">
    <source>
        <dbReference type="ARBA" id="ARBA00022692"/>
    </source>
</evidence>
<dbReference type="InterPro" id="IPR000297">
    <property type="entry name" value="PPIase_PpiC"/>
</dbReference>
<dbReference type="GO" id="GO:0003755">
    <property type="term" value="F:peptidyl-prolyl cis-trans isomerase activity"/>
    <property type="evidence" value="ECO:0007669"/>
    <property type="project" value="UniProtKB-KW"/>
</dbReference>
<name>F2JWP1_MARM1</name>
<dbReference type="Gene3D" id="1.10.4030.10">
    <property type="entry name" value="Porin chaperone SurA, peptide-binding domain"/>
    <property type="match status" value="1"/>
</dbReference>
<keyword evidence="11" id="KW-0697">Rotamase</keyword>
<dbReference type="HOGENOM" id="CLU_023843_1_1_6"/>
<dbReference type="PROSITE" id="PS50198">
    <property type="entry name" value="PPIC_PPIASE_2"/>
    <property type="match status" value="1"/>
</dbReference>
<dbReference type="OrthoDB" id="9812372at2"/>
<keyword evidence="6 12" id="KW-0472">Membrane</keyword>
<evidence type="ECO:0000256" key="7">
    <source>
        <dbReference type="ARBA" id="ARBA00023186"/>
    </source>
</evidence>
<organism evidence="14 15">
    <name type="scientific">Marinomonas mediterranea (strain ATCC 700492 / JCM 21426 / NBRC 103028 / MMB-1)</name>
    <dbReference type="NCBI Taxonomy" id="717774"/>
    <lineage>
        <taxon>Bacteria</taxon>
        <taxon>Pseudomonadati</taxon>
        <taxon>Pseudomonadota</taxon>
        <taxon>Gammaproteobacteria</taxon>
        <taxon>Oceanospirillales</taxon>
        <taxon>Oceanospirillaceae</taxon>
        <taxon>Marinomonas</taxon>
    </lineage>
</organism>
<dbReference type="Proteomes" id="UP000001062">
    <property type="component" value="Chromosome"/>
</dbReference>
<protein>
    <recommendedName>
        <fullName evidence="9">Periplasmic chaperone PpiD</fullName>
    </recommendedName>
    <alternativeName>
        <fullName evidence="10">Periplasmic folding chaperone</fullName>
    </alternativeName>
</protein>
<dbReference type="Pfam" id="PF13624">
    <property type="entry name" value="SurA_N_3"/>
    <property type="match status" value="1"/>
</dbReference>
<dbReference type="SUPFAM" id="SSF109998">
    <property type="entry name" value="Triger factor/SurA peptide-binding domain-like"/>
    <property type="match status" value="1"/>
</dbReference>
<dbReference type="Gene3D" id="3.10.50.40">
    <property type="match status" value="1"/>
</dbReference>
<keyword evidence="4 12" id="KW-0812">Transmembrane</keyword>
<dbReference type="RefSeq" id="WP_013661709.1">
    <property type="nucleotide sequence ID" value="NC_015276.1"/>
</dbReference>
<keyword evidence="11 14" id="KW-0413">Isomerase</keyword>
<comment type="similarity">
    <text evidence="8">Belongs to the PpiD chaperone family.</text>
</comment>
<dbReference type="eggNOG" id="COG0760">
    <property type="taxonomic scope" value="Bacteria"/>
</dbReference>
<keyword evidence="15" id="KW-1185">Reference proteome</keyword>
<evidence type="ECO:0000256" key="1">
    <source>
        <dbReference type="ARBA" id="ARBA00004382"/>
    </source>
</evidence>
<keyword evidence="2" id="KW-1003">Cell membrane</keyword>
<evidence type="ECO:0000256" key="3">
    <source>
        <dbReference type="ARBA" id="ARBA00022519"/>
    </source>
</evidence>
<dbReference type="SUPFAM" id="SSF54534">
    <property type="entry name" value="FKBP-like"/>
    <property type="match status" value="1"/>
</dbReference>
<accession>F2JWP1</accession>
<comment type="subcellular location">
    <subcellularLocation>
        <location evidence="1">Cell inner membrane</location>
        <topology evidence="1">Single-pass type II membrane protein</topology>
        <orientation evidence="1">Periplasmic side</orientation>
    </subcellularLocation>
</comment>
<dbReference type="STRING" id="717774.Marme_2573"/>
<evidence type="ECO:0000256" key="11">
    <source>
        <dbReference type="PROSITE-ProRule" id="PRU00278"/>
    </source>
</evidence>
<dbReference type="InterPro" id="IPR027304">
    <property type="entry name" value="Trigger_fact/SurA_dom_sf"/>
</dbReference>
<evidence type="ECO:0000256" key="2">
    <source>
        <dbReference type="ARBA" id="ARBA00022475"/>
    </source>
</evidence>
<gene>
    <name evidence="14" type="ordered locus">Marme_2573</name>
</gene>
<sequence length="613" mass="66933">MLQDIRDRSQSLIVKIIIGFIVVTFALFGVDALVTSFNSSETVAEVDGKEITRTQVLQTADTQRRQLISMMGNNIDPSLLDENLLQRRALDSLIELAVLKNQADGLELGVSDAQIDSLLVSAEQYQTDGVFDQNKYLNAIRSLGFTPLAYKERIKESYVLSQLRSAVTESEFALPSQVNAISELQNQKRTYEYVQFSLADQTEQTDVTDGELQAYYDDHQQDFVSPEQVKISYVVVTTDALATNVKVTDQELQNAYQTEIAGLDTEERDASHILIDTSIRSEDEAKSIIAEIQSKLASGDSFASLAKEYSDDPGSKDVGGELGFVAKGALGESFESFEDALFAMNVGDIQEAETQYGLHLIKLNAIDKADAPTLEELRDQLTADITARKAKDALLDAQENIADLAYASDELAPLADEYGLDVETSDYFGQSGGNDVITSEPTVISAAFSDSVKQDGQNSDPIELGDDKIVVIHVDDHKAESPLSFEDAKTEIASTLIKEKAESIISEKAAELFADASQDSGWEKVELAPRGQDEVTSLVFSMPHPVEGTVQTAVKSLVNGDVVALKLLDVVAGESDSDSTRTDAYTRFVTQNQAQLNSASHLELVKDLAEIEQ</sequence>
<dbReference type="InterPro" id="IPR046357">
    <property type="entry name" value="PPIase_dom_sf"/>
</dbReference>
<dbReference type="PANTHER" id="PTHR47529:SF1">
    <property type="entry name" value="PERIPLASMIC CHAPERONE PPID"/>
    <property type="match status" value="1"/>
</dbReference>
<dbReference type="PANTHER" id="PTHR47529">
    <property type="entry name" value="PEPTIDYL-PROLYL CIS-TRANS ISOMERASE D"/>
    <property type="match status" value="1"/>
</dbReference>
<feature type="domain" description="PpiC" evidence="13">
    <location>
        <begin position="265"/>
        <end position="365"/>
    </location>
</feature>
<dbReference type="InterPro" id="IPR023058">
    <property type="entry name" value="PPIase_PpiC_CS"/>
</dbReference>
<dbReference type="PATRIC" id="fig|717774.3.peg.2658"/>
<evidence type="ECO:0000256" key="12">
    <source>
        <dbReference type="SAM" id="Phobius"/>
    </source>
</evidence>
<evidence type="ECO:0000256" key="10">
    <source>
        <dbReference type="ARBA" id="ARBA00042775"/>
    </source>
</evidence>
<evidence type="ECO:0000256" key="8">
    <source>
        <dbReference type="ARBA" id="ARBA00038408"/>
    </source>
</evidence>
<keyword evidence="3" id="KW-0997">Cell inner membrane</keyword>
<feature type="transmembrane region" description="Helical" evidence="12">
    <location>
        <begin position="12"/>
        <end position="30"/>
    </location>
</feature>
<dbReference type="InterPro" id="IPR052029">
    <property type="entry name" value="PpiD_chaperone"/>
</dbReference>
<evidence type="ECO:0000256" key="6">
    <source>
        <dbReference type="ARBA" id="ARBA00023136"/>
    </source>
</evidence>
<evidence type="ECO:0000256" key="5">
    <source>
        <dbReference type="ARBA" id="ARBA00022989"/>
    </source>
</evidence>
<keyword evidence="7" id="KW-0143">Chaperone</keyword>
<evidence type="ECO:0000313" key="14">
    <source>
        <dbReference type="EMBL" id="ADZ91805.1"/>
    </source>
</evidence>